<keyword evidence="4" id="KW-1185">Reference proteome</keyword>
<dbReference type="Gene3D" id="3.20.20.140">
    <property type="entry name" value="Metal-dependent hydrolases"/>
    <property type="match status" value="1"/>
</dbReference>
<evidence type="ECO:0000259" key="2">
    <source>
        <dbReference type="Pfam" id="PF04909"/>
    </source>
</evidence>
<evidence type="ECO:0000313" key="3">
    <source>
        <dbReference type="EMBL" id="OFJ55750.1"/>
    </source>
</evidence>
<name>A0A1E8QCE8_9MYCO</name>
<feature type="domain" description="Amidohydrolase-related" evidence="2">
    <location>
        <begin position="39"/>
        <end position="319"/>
    </location>
</feature>
<sequence>MDIVALEEHYATDDVVAAWQALDAPWRDPALEMSADDERDRRLRSLDEERLAVMDDAGVDVQVLSLTSPGLFPLTEADAVALQGPTNDALAAAVAHHPDRFQGFATLAPQRPEAAADELRRAVTDLGFHGALIFSRVRDEPIDRSRFWPVFEAAEALRAPLYLHPQTPPAAVREAYYGGFDAAVDTAFATFGIGWHYDAGVEVLRMIYAGVFDRFPDLQVILGHWGEVAAFYLDRIDRMAPIARLARPVSEYFAHNVFVTPGGVFSQRYLGWALDVMGADRILFAADYPYVSAGDGAARRFLAEADLTDADRAKIASENWAQLRASIRR</sequence>
<dbReference type="GO" id="GO:0016831">
    <property type="term" value="F:carboxy-lyase activity"/>
    <property type="evidence" value="ECO:0007669"/>
    <property type="project" value="InterPro"/>
</dbReference>
<keyword evidence="1" id="KW-0456">Lyase</keyword>
<dbReference type="GO" id="GO:0016787">
    <property type="term" value="F:hydrolase activity"/>
    <property type="evidence" value="ECO:0007669"/>
    <property type="project" value="UniProtKB-KW"/>
</dbReference>
<dbReference type="InterPro" id="IPR032465">
    <property type="entry name" value="ACMSD"/>
</dbReference>
<dbReference type="EMBL" id="MCHX01000001">
    <property type="protein sequence ID" value="OFJ55750.1"/>
    <property type="molecule type" value="Genomic_DNA"/>
</dbReference>
<dbReference type="PANTHER" id="PTHR21240:SF30">
    <property type="entry name" value="AMIDOHYDROLASE-RELATED DOMAIN-CONTAINING PROTEIN-RELATED"/>
    <property type="match status" value="1"/>
</dbReference>
<dbReference type="RefSeq" id="WP_070351177.1">
    <property type="nucleotide sequence ID" value="NZ_CP043474.1"/>
</dbReference>
<dbReference type="OrthoDB" id="8673173at2"/>
<dbReference type="Proteomes" id="UP000178953">
    <property type="component" value="Unassembled WGS sequence"/>
</dbReference>
<reference evidence="3 4" key="1">
    <citation type="submission" date="2016-09" db="EMBL/GenBank/DDBJ databases">
        <title>genome sequence of Mycobacterium sp. 739 SCH.</title>
        <authorList>
            <person name="Greninger A.L."/>
            <person name="Qin X."/>
            <person name="Jerome K."/>
            <person name="Vora S."/>
            <person name="Quinn K."/>
        </authorList>
    </citation>
    <scope>NUCLEOTIDE SEQUENCE [LARGE SCALE GENOMIC DNA]</scope>
    <source>
        <strain evidence="3 4">SCH</strain>
    </source>
</reference>
<dbReference type="PANTHER" id="PTHR21240">
    <property type="entry name" value="2-AMINO-3-CARBOXYLMUCONATE-6-SEMIALDEHYDE DECARBOXYLASE"/>
    <property type="match status" value="1"/>
</dbReference>
<dbReference type="InterPro" id="IPR006680">
    <property type="entry name" value="Amidohydro-rel"/>
</dbReference>
<accession>A0A1E8QCE8</accession>
<evidence type="ECO:0000256" key="1">
    <source>
        <dbReference type="ARBA" id="ARBA00023239"/>
    </source>
</evidence>
<dbReference type="GO" id="GO:0019748">
    <property type="term" value="P:secondary metabolic process"/>
    <property type="evidence" value="ECO:0007669"/>
    <property type="project" value="TreeGrafter"/>
</dbReference>
<protein>
    <submittedName>
        <fullName evidence="3">Amidohydrolase</fullName>
    </submittedName>
</protein>
<evidence type="ECO:0000313" key="4">
    <source>
        <dbReference type="Proteomes" id="UP000178953"/>
    </source>
</evidence>
<keyword evidence="3" id="KW-0378">Hydrolase</keyword>
<dbReference type="SUPFAM" id="SSF51556">
    <property type="entry name" value="Metallo-dependent hydrolases"/>
    <property type="match status" value="1"/>
</dbReference>
<dbReference type="AlphaFoldDB" id="A0A1E8QCE8"/>
<dbReference type="GO" id="GO:0005829">
    <property type="term" value="C:cytosol"/>
    <property type="evidence" value="ECO:0007669"/>
    <property type="project" value="TreeGrafter"/>
</dbReference>
<dbReference type="InterPro" id="IPR032466">
    <property type="entry name" value="Metal_Hydrolase"/>
</dbReference>
<dbReference type="Pfam" id="PF04909">
    <property type="entry name" value="Amidohydro_2"/>
    <property type="match status" value="1"/>
</dbReference>
<gene>
    <name evidence="3" type="ORF">BEL07_00700</name>
</gene>
<proteinExistence type="predicted"/>
<comment type="caution">
    <text evidence="3">The sequence shown here is derived from an EMBL/GenBank/DDBJ whole genome shotgun (WGS) entry which is preliminary data.</text>
</comment>
<organism evidence="3 4">
    <name type="scientific">Mycolicibacterium grossiae</name>
    <dbReference type="NCBI Taxonomy" id="1552759"/>
    <lineage>
        <taxon>Bacteria</taxon>
        <taxon>Bacillati</taxon>
        <taxon>Actinomycetota</taxon>
        <taxon>Actinomycetes</taxon>
        <taxon>Mycobacteriales</taxon>
        <taxon>Mycobacteriaceae</taxon>
        <taxon>Mycolicibacterium</taxon>
    </lineage>
</organism>